<name>A0AAP2CMR3_9RHOB</name>
<dbReference type="SUPFAM" id="SSF53659">
    <property type="entry name" value="Isocitrate/Isopropylmalate dehydrogenase-like"/>
    <property type="match status" value="1"/>
</dbReference>
<dbReference type="NCBIfam" id="NF006045">
    <property type="entry name" value="PRK08190.1"/>
    <property type="match status" value="1"/>
</dbReference>
<organism evidence="5 6">
    <name type="scientific">Harenicola maris</name>
    <dbReference type="NCBI Taxonomy" id="2841044"/>
    <lineage>
        <taxon>Bacteria</taxon>
        <taxon>Pseudomonadati</taxon>
        <taxon>Pseudomonadota</taxon>
        <taxon>Alphaproteobacteria</taxon>
        <taxon>Rhodobacterales</taxon>
        <taxon>Paracoccaceae</taxon>
        <taxon>Harenicola</taxon>
    </lineage>
</organism>
<evidence type="ECO:0000256" key="3">
    <source>
        <dbReference type="ARBA" id="ARBA00023315"/>
    </source>
</evidence>
<evidence type="ECO:0000313" key="5">
    <source>
        <dbReference type="EMBL" id="MBT0957244.1"/>
    </source>
</evidence>
<dbReference type="InterPro" id="IPR050500">
    <property type="entry name" value="Phos_Acetyltrans/Butyryltrans"/>
</dbReference>
<keyword evidence="2" id="KW-0808">Transferase</keyword>
<feature type="domain" description="Phosphate acetyl/butaryl transferase" evidence="4">
    <location>
        <begin position="83"/>
        <end position="296"/>
    </location>
</feature>
<dbReference type="AlphaFoldDB" id="A0AAP2CMR3"/>
<accession>A0AAP2CMR3</accession>
<protein>
    <submittedName>
        <fullName evidence="5">Bifunctional enoyl-CoA hydratase/phosphate acetyltransferase</fullName>
    </submittedName>
</protein>
<dbReference type="InterPro" id="IPR012147">
    <property type="entry name" value="P_Ac_Bu_trans"/>
</dbReference>
<dbReference type="GO" id="GO:0016746">
    <property type="term" value="F:acyltransferase activity"/>
    <property type="evidence" value="ECO:0007669"/>
    <property type="project" value="UniProtKB-KW"/>
</dbReference>
<dbReference type="PANTHER" id="PTHR43356:SF2">
    <property type="entry name" value="PHOSPHATE ACETYLTRANSFERASE"/>
    <property type="match status" value="1"/>
</dbReference>
<dbReference type="Pfam" id="PF01515">
    <property type="entry name" value="PTA_PTB"/>
    <property type="match status" value="1"/>
</dbReference>
<dbReference type="PANTHER" id="PTHR43356">
    <property type="entry name" value="PHOSPHATE ACETYLTRANSFERASE"/>
    <property type="match status" value="1"/>
</dbReference>
<dbReference type="InterPro" id="IPR002505">
    <property type="entry name" value="PTA_PTB"/>
</dbReference>
<proteinExistence type="inferred from homology"/>
<dbReference type="EMBL" id="JADQAZ010000001">
    <property type="protein sequence ID" value="MBT0957244.1"/>
    <property type="molecule type" value="Genomic_DNA"/>
</dbReference>
<keyword evidence="3" id="KW-0012">Acyltransferase</keyword>
<sequence>MSEHKHFADLIDRAAPLPPIRTAVVAPEEPNSLGGALLGAEATLIEPILVGDAAKIKAAAKTLGKDISTFELIDIDDHKAAAAASVALVHEGRASCVMKGQLHTSEFLGAIVKRDIGLRTGRKLTHCFVTDIPGQDRLITITDAAINVAPDLETKADIVQNAIELVTALGIEKPKVAIMAAVETVNPAMQDTLDAAALAQMWRRGQIKGGVVDGPFAMDNAVNTAAAKIKKIDSPVAGVADVLVMPEIQAGNLVYKALGFLGGAQIGGLVLGAKVPVILTSRADDDAARLASCALAVHYQNRHKPS</sequence>
<evidence type="ECO:0000313" key="6">
    <source>
        <dbReference type="Proteomes" id="UP001315686"/>
    </source>
</evidence>
<gene>
    <name evidence="5" type="ORF">IV417_07600</name>
</gene>
<evidence type="ECO:0000259" key="4">
    <source>
        <dbReference type="Pfam" id="PF01515"/>
    </source>
</evidence>
<dbReference type="PIRSF" id="PIRSF000428">
    <property type="entry name" value="P_Ac_trans"/>
    <property type="match status" value="1"/>
</dbReference>
<keyword evidence="6" id="KW-1185">Reference proteome</keyword>
<dbReference type="RefSeq" id="WP_327793420.1">
    <property type="nucleotide sequence ID" value="NZ_JADQAZ010000001.1"/>
</dbReference>
<comment type="caution">
    <text evidence="5">The sequence shown here is derived from an EMBL/GenBank/DDBJ whole genome shotgun (WGS) entry which is preliminary data.</text>
</comment>
<evidence type="ECO:0000256" key="1">
    <source>
        <dbReference type="ARBA" id="ARBA00005656"/>
    </source>
</evidence>
<comment type="similarity">
    <text evidence="1">Belongs to the phosphate acetyltransferase and butyryltransferase family.</text>
</comment>
<evidence type="ECO:0000256" key="2">
    <source>
        <dbReference type="ARBA" id="ARBA00022679"/>
    </source>
</evidence>
<reference evidence="5 6" key="1">
    <citation type="journal article" date="2021" name="Arch. Microbiol.">
        <title>Harenicola maris gen. nov., sp. nov. isolated from the Sea of Japan shallow sediments.</title>
        <authorList>
            <person name="Romanenko L.A."/>
            <person name="Kurilenko V.V."/>
            <person name="Chernysheva N.Y."/>
            <person name="Tekutyeva L.A."/>
            <person name="Velansky P.V."/>
            <person name="Svetashev V.I."/>
            <person name="Isaeva M.P."/>
        </authorList>
    </citation>
    <scope>NUCLEOTIDE SEQUENCE [LARGE SCALE GENOMIC DNA]</scope>
    <source>
        <strain evidence="5 6">KMM 3653</strain>
    </source>
</reference>
<dbReference type="Gene3D" id="3.40.718.10">
    <property type="entry name" value="Isopropylmalate Dehydrogenase"/>
    <property type="match status" value="1"/>
</dbReference>
<dbReference type="Proteomes" id="UP001315686">
    <property type="component" value="Unassembled WGS sequence"/>
</dbReference>